<dbReference type="InterPro" id="IPR000182">
    <property type="entry name" value="GNAT_dom"/>
</dbReference>
<proteinExistence type="predicted"/>
<dbReference type="CDD" id="cd04301">
    <property type="entry name" value="NAT_SF"/>
    <property type="match status" value="1"/>
</dbReference>
<dbReference type="EMBL" id="CP013342">
    <property type="protein sequence ID" value="AMU94542.1"/>
    <property type="molecule type" value="Genomic_DNA"/>
</dbReference>
<evidence type="ECO:0000313" key="5">
    <source>
        <dbReference type="Proteomes" id="UP000076234"/>
    </source>
</evidence>
<evidence type="ECO:0000256" key="2">
    <source>
        <dbReference type="ARBA" id="ARBA00023315"/>
    </source>
</evidence>
<dbReference type="Pfam" id="PF00583">
    <property type="entry name" value="Acetyltransf_1"/>
    <property type="match status" value="1"/>
</dbReference>
<dbReference type="PANTHER" id="PTHR43877">
    <property type="entry name" value="AMINOALKYLPHOSPHONATE N-ACETYLTRANSFERASE-RELATED-RELATED"/>
    <property type="match status" value="1"/>
</dbReference>
<reference evidence="5" key="1">
    <citation type="submission" date="2015-11" db="EMBL/GenBank/DDBJ databases">
        <title>Complete genome sequence of a polyethylene glycol-degrading strain Sphingopyxis terrae strain 203-1 (NBRC 15098).</title>
        <authorList>
            <person name="Yoshiyuki O."/>
            <person name="Shouta N."/>
            <person name="Nagata Y."/>
            <person name="Numata M."/>
            <person name="Tsuchikane K."/>
            <person name="Hosoyama A."/>
            <person name="Yamazoe A."/>
            <person name="Tsuda M."/>
            <person name="Fujita N."/>
            <person name="Kawai F."/>
        </authorList>
    </citation>
    <scope>NUCLEOTIDE SEQUENCE [LARGE SCALE GENOMIC DNA]</scope>
    <source>
        <strain evidence="5">203-1</strain>
    </source>
</reference>
<dbReference type="InterPro" id="IPR016181">
    <property type="entry name" value="Acyl_CoA_acyltransferase"/>
</dbReference>
<reference evidence="4 5" key="2">
    <citation type="journal article" date="2016" name="Genome Announc.">
        <title>Complete Genome Sequence of Sphingopyxis terrae Strain 203-1 (NBRC 111660), a Polyethylene Glycol Degrader.</title>
        <authorList>
            <person name="Ohtsubo Y."/>
            <person name="Nonoyama S."/>
            <person name="Nagata Y."/>
            <person name="Numata M."/>
            <person name="Tsuchikane K."/>
            <person name="Hosoyama A."/>
            <person name="Yamazoe A."/>
            <person name="Tsuda M."/>
            <person name="Fujita N."/>
            <person name="Kawai F."/>
        </authorList>
    </citation>
    <scope>NUCLEOTIDE SEQUENCE [LARGE SCALE GENOMIC DNA]</scope>
    <source>
        <strain evidence="4 5">203-1</strain>
    </source>
</reference>
<dbReference type="Gene3D" id="3.40.630.30">
    <property type="match status" value="1"/>
</dbReference>
<name>A0A142VXT6_9SPHN</name>
<keyword evidence="1 4" id="KW-0808">Transferase</keyword>
<organism evidence="4 5">
    <name type="scientific">Sphingopyxis terrae subsp. terrae NBRC 15098</name>
    <dbReference type="NCBI Taxonomy" id="1219058"/>
    <lineage>
        <taxon>Bacteria</taxon>
        <taxon>Pseudomonadati</taxon>
        <taxon>Pseudomonadota</taxon>
        <taxon>Alphaproteobacteria</taxon>
        <taxon>Sphingomonadales</taxon>
        <taxon>Sphingomonadaceae</taxon>
        <taxon>Sphingopyxis</taxon>
    </lineage>
</organism>
<dbReference type="Proteomes" id="UP000076234">
    <property type="component" value="Chromosome"/>
</dbReference>
<dbReference type="SUPFAM" id="SSF55729">
    <property type="entry name" value="Acyl-CoA N-acyltransferases (Nat)"/>
    <property type="match status" value="1"/>
</dbReference>
<accession>A0A142VXT6</accession>
<dbReference type="PROSITE" id="PS51186">
    <property type="entry name" value="GNAT"/>
    <property type="match status" value="1"/>
</dbReference>
<dbReference type="AlphaFoldDB" id="A0A142VXT6"/>
<dbReference type="GO" id="GO:0016747">
    <property type="term" value="F:acyltransferase activity, transferring groups other than amino-acyl groups"/>
    <property type="evidence" value="ECO:0007669"/>
    <property type="project" value="InterPro"/>
</dbReference>
<feature type="domain" description="N-acetyltransferase" evidence="3">
    <location>
        <begin position="20"/>
        <end position="160"/>
    </location>
</feature>
<sequence>MTDAAGRDGWHIVEDDLSGAPIRALLERHFAGMLANSPEESCHFLDFEGLKAPGVTFWSIHCGPDLAGCGALKRLDGRHGEIKSMRTADAFLRRGVAARMLSHIIEVARAAGLERLSLETGSGAAFKPALALYRRHGFTDCGPFADYRPDPFSRFMTRAI</sequence>
<dbReference type="PANTHER" id="PTHR43877:SF5">
    <property type="entry name" value="BLL8307 PROTEIN"/>
    <property type="match status" value="1"/>
</dbReference>
<dbReference type="InterPro" id="IPR050832">
    <property type="entry name" value="Bact_Acetyltransf"/>
</dbReference>
<evidence type="ECO:0000259" key="3">
    <source>
        <dbReference type="PROSITE" id="PS51186"/>
    </source>
</evidence>
<evidence type="ECO:0000313" key="4">
    <source>
        <dbReference type="EMBL" id="AMU94542.1"/>
    </source>
</evidence>
<protein>
    <submittedName>
        <fullName evidence="4">Acetyltransferase</fullName>
    </submittedName>
</protein>
<dbReference type="KEGG" id="ster:AOA14_07970"/>
<keyword evidence="2" id="KW-0012">Acyltransferase</keyword>
<dbReference type="RefSeq" id="WP_062901392.1">
    <property type="nucleotide sequence ID" value="NZ_CP013342.1"/>
</dbReference>
<dbReference type="STRING" id="1219058.AOA14_07970"/>
<gene>
    <name evidence="4" type="ORF">AOA14_07970</name>
</gene>
<evidence type="ECO:0000256" key="1">
    <source>
        <dbReference type="ARBA" id="ARBA00022679"/>
    </source>
</evidence>